<dbReference type="PANTHER" id="PTHR10288">
    <property type="entry name" value="KH DOMAIN CONTAINING RNA BINDING PROTEIN"/>
    <property type="match status" value="1"/>
</dbReference>
<gene>
    <name evidence="6 7" type="primary">LOC120277048</name>
</gene>
<sequence length="704" mass="76353">MAFQVTPSKRPYERHPLESNGRGKWQKTAPSITQQNQSKASPGAVVFRLLCPISKFGSIIGKGGGIIAKIRQDTGAKIRIEETIPGCDERVVVITSSESDMEARNEHDQEDEGEKSPPDDDKDNKDADENDNEKGDDAPAADGSKSEKGSSSAQMALLLVCERITEEEPENDGDEEVSKISSVSIRLLVLSSQVGCILGKGGSVIKQMSADSGAQIRILPRDKLPLCASPVDEIVQIAGGLDSVRKAIQLVSQQLLEHPPRERDSFPGSNPSGSSSHPFSNMPHAEIPRGEVLPPPMRPFPGQGPPPFSNRPYDAPDHHLSMPPPIPRLHENIPPGRIQVPPEILTFRLLCSNDKVGSIIGKGGNIIKSLQHETGCEIKVLETTPESDDRIVVISGPSLPDDRISPAQDAILRIQERIMMAASDNNSRESSPLMRLIVSSNQTGCLLGKGGSVIAEMRKLSGAHIRILGKEQVPKSVSDNEEVVQVNGEFRAIQDALIQITTQLRHHLFRDKISGRNQIGRPPFNDQLPPFGSYMGRRESPPPRMLHNLPPPFLNYDSVGRPHEDRPPFGPMHGPGMAPHNFERFLPPPWAPQSMRDAGGSVPIPDYAGAPQRRIGGYPGGSQPAVITNTTVDVVVPRSLVPVIYGEDGGCLKKIREISEAKITITEPRPEATETVIIISGTPDQTHAAQSLLQAFVSSESESP</sequence>
<evidence type="ECO:0000313" key="6">
    <source>
        <dbReference type="RefSeq" id="XP_039139728.1"/>
    </source>
</evidence>
<dbReference type="Proteomes" id="UP001515500">
    <property type="component" value="Chromosome 15"/>
</dbReference>
<dbReference type="Gene3D" id="3.30.1370.10">
    <property type="entry name" value="K Homology domain, type 1"/>
    <property type="match status" value="3"/>
</dbReference>
<dbReference type="InterPro" id="IPR036612">
    <property type="entry name" value="KH_dom_type_1_sf"/>
</dbReference>
<dbReference type="InterPro" id="IPR004087">
    <property type="entry name" value="KH_dom"/>
</dbReference>
<dbReference type="AlphaFoldDB" id="A0AB40CNI4"/>
<name>A0AB40CNI4_DIOCR</name>
<feature type="compositionally biased region" description="Pro residues" evidence="3">
    <location>
        <begin position="293"/>
        <end position="309"/>
    </location>
</feature>
<feature type="domain" description="K Homology" evidence="4">
    <location>
        <begin position="628"/>
        <end position="698"/>
    </location>
</feature>
<evidence type="ECO:0000259" key="4">
    <source>
        <dbReference type="SMART" id="SM00322"/>
    </source>
</evidence>
<feature type="domain" description="K Homology" evidence="4">
    <location>
        <begin position="181"/>
        <end position="256"/>
    </location>
</feature>
<proteinExistence type="predicted"/>
<protein>
    <submittedName>
        <fullName evidence="6 7">KH domain-containing protein HEN4-like isoform X1</fullName>
    </submittedName>
</protein>
<keyword evidence="2" id="KW-0694">RNA-binding</keyword>
<dbReference type="SMART" id="SM00322">
    <property type="entry name" value="KH"/>
    <property type="match status" value="5"/>
</dbReference>
<evidence type="ECO:0000313" key="5">
    <source>
        <dbReference type="Proteomes" id="UP001515500"/>
    </source>
</evidence>
<feature type="domain" description="K Homology" evidence="4">
    <location>
        <begin position="343"/>
        <end position="416"/>
    </location>
</feature>
<feature type="region of interest" description="Disordered" evidence="3">
    <location>
        <begin position="96"/>
        <end position="152"/>
    </location>
</feature>
<evidence type="ECO:0000313" key="7">
    <source>
        <dbReference type="RefSeq" id="XP_039139729.1"/>
    </source>
</evidence>
<feature type="domain" description="K Homology" evidence="4">
    <location>
        <begin position="430"/>
        <end position="505"/>
    </location>
</feature>
<feature type="compositionally biased region" description="Basic and acidic residues" evidence="3">
    <location>
        <begin position="114"/>
        <end position="137"/>
    </location>
</feature>
<dbReference type="PROSITE" id="PS50084">
    <property type="entry name" value="KH_TYPE_1"/>
    <property type="match status" value="5"/>
</dbReference>
<keyword evidence="1" id="KW-0677">Repeat</keyword>
<dbReference type="RefSeq" id="XP_039139729.1">
    <property type="nucleotide sequence ID" value="XM_039283795.1"/>
</dbReference>
<dbReference type="GeneID" id="120277048"/>
<evidence type="ECO:0000256" key="3">
    <source>
        <dbReference type="SAM" id="MobiDB-lite"/>
    </source>
</evidence>
<dbReference type="GO" id="GO:0003723">
    <property type="term" value="F:RNA binding"/>
    <property type="evidence" value="ECO:0007669"/>
    <property type="project" value="UniProtKB-UniRule"/>
</dbReference>
<feature type="region of interest" description="Disordered" evidence="3">
    <location>
        <begin position="256"/>
        <end position="324"/>
    </location>
</feature>
<dbReference type="CDD" id="cd22460">
    <property type="entry name" value="KH-I_PEPPER_rpt2_like"/>
    <property type="match status" value="2"/>
</dbReference>
<feature type="domain" description="K Homology" evidence="4">
    <location>
        <begin position="43"/>
        <end position="117"/>
    </location>
</feature>
<feature type="compositionally biased region" description="Polar residues" evidence="3">
    <location>
        <begin position="28"/>
        <end position="40"/>
    </location>
</feature>
<feature type="compositionally biased region" description="Low complexity" evidence="3">
    <location>
        <begin position="266"/>
        <end position="281"/>
    </location>
</feature>
<dbReference type="CDD" id="cd22459">
    <property type="entry name" value="KH-I_PEPPER_rpt1_like"/>
    <property type="match status" value="1"/>
</dbReference>
<feature type="region of interest" description="Disordered" evidence="3">
    <location>
        <begin position="1"/>
        <end position="41"/>
    </location>
</feature>
<keyword evidence="5" id="KW-1185">Reference proteome</keyword>
<evidence type="ECO:0000256" key="1">
    <source>
        <dbReference type="ARBA" id="ARBA00022737"/>
    </source>
</evidence>
<dbReference type="Gene3D" id="3.30.310.210">
    <property type="match status" value="1"/>
</dbReference>
<organism evidence="5 6">
    <name type="scientific">Dioscorea cayennensis subsp. rotundata</name>
    <name type="common">White Guinea yam</name>
    <name type="synonym">Dioscorea rotundata</name>
    <dbReference type="NCBI Taxonomy" id="55577"/>
    <lineage>
        <taxon>Eukaryota</taxon>
        <taxon>Viridiplantae</taxon>
        <taxon>Streptophyta</taxon>
        <taxon>Embryophyta</taxon>
        <taxon>Tracheophyta</taxon>
        <taxon>Spermatophyta</taxon>
        <taxon>Magnoliopsida</taxon>
        <taxon>Liliopsida</taxon>
        <taxon>Dioscoreales</taxon>
        <taxon>Dioscoreaceae</taxon>
        <taxon>Dioscorea</taxon>
    </lineage>
</organism>
<evidence type="ECO:0000256" key="2">
    <source>
        <dbReference type="PROSITE-ProRule" id="PRU00117"/>
    </source>
</evidence>
<dbReference type="InterPro" id="IPR004088">
    <property type="entry name" value="KH_dom_type_1"/>
</dbReference>
<accession>A0AB40CNI4</accession>
<dbReference type="SUPFAM" id="SSF54791">
    <property type="entry name" value="Eukaryotic type KH-domain (KH-domain type I)"/>
    <property type="match status" value="5"/>
</dbReference>
<dbReference type="Pfam" id="PF00013">
    <property type="entry name" value="KH_1"/>
    <property type="match status" value="5"/>
</dbReference>
<reference evidence="6 7" key="1">
    <citation type="submission" date="2025-04" db="UniProtKB">
        <authorList>
            <consortium name="RefSeq"/>
        </authorList>
    </citation>
    <scope>IDENTIFICATION</scope>
</reference>
<dbReference type="RefSeq" id="XP_039139728.1">
    <property type="nucleotide sequence ID" value="XM_039283794.1"/>
</dbReference>